<organism evidence="13 14">
    <name type="scientific">Piscinibacter terrae</name>
    <dbReference type="NCBI Taxonomy" id="2496871"/>
    <lineage>
        <taxon>Bacteria</taxon>
        <taxon>Pseudomonadati</taxon>
        <taxon>Pseudomonadota</taxon>
        <taxon>Betaproteobacteria</taxon>
        <taxon>Burkholderiales</taxon>
        <taxon>Sphaerotilaceae</taxon>
        <taxon>Piscinibacter</taxon>
    </lineage>
</organism>
<evidence type="ECO:0000256" key="12">
    <source>
        <dbReference type="RuleBase" id="RU361175"/>
    </source>
</evidence>
<evidence type="ECO:0000256" key="3">
    <source>
        <dbReference type="ARBA" id="ARBA00012744"/>
    </source>
</evidence>
<keyword evidence="4 12" id="KW-0378">Hydrolase</keyword>
<dbReference type="PRINTS" id="PR00131">
    <property type="entry name" value="GLHYDRLASE1"/>
</dbReference>
<feature type="binding site" evidence="10">
    <location>
        <position position="123"/>
    </location>
    <ligand>
        <name>substrate</name>
    </ligand>
</feature>
<feature type="active site" description="Nucleophile" evidence="9 11">
    <location>
        <position position="346"/>
    </location>
</feature>
<dbReference type="NCBIfam" id="TIGR03356">
    <property type="entry name" value="BGL"/>
    <property type="match status" value="1"/>
</dbReference>
<feature type="binding site" evidence="10">
    <location>
        <position position="393"/>
    </location>
    <ligand>
        <name>substrate</name>
    </ligand>
</feature>
<dbReference type="SUPFAM" id="SSF51445">
    <property type="entry name" value="(Trans)glycosidases"/>
    <property type="match status" value="1"/>
</dbReference>
<dbReference type="PANTHER" id="PTHR10353">
    <property type="entry name" value="GLYCOSYL HYDROLASE"/>
    <property type="match status" value="1"/>
</dbReference>
<name>A0A3N7JPX5_9BURK</name>
<reference evidence="13 14" key="1">
    <citation type="submission" date="2018-08" db="EMBL/GenBank/DDBJ databases">
        <authorList>
            <person name="Khan S.A."/>
            <person name="Jeon C.O."/>
            <person name="Chun B.H."/>
            <person name="Jeong S.E."/>
        </authorList>
    </citation>
    <scope>NUCLEOTIDE SEQUENCE [LARGE SCALE GENOMIC DNA]</scope>
    <source>
        <strain evidence="13 14">S-16</strain>
    </source>
</reference>
<dbReference type="Proteomes" id="UP000267464">
    <property type="component" value="Unassembled WGS sequence"/>
</dbReference>
<keyword evidence="7 12" id="KW-0326">Glycosidase</keyword>
<dbReference type="Gene3D" id="3.20.20.80">
    <property type="entry name" value="Glycosidases"/>
    <property type="match status" value="1"/>
</dbReference>
<feature type="binding site" evidence="10">
    <location>
        <position position="167"/>
    </location>
    <ligand>
        <name>substrate</name>
    </ligand>
</feature>
<dbReference type="PROSITE" id="PS00572">
    <property type="entry name" value="GLYCOSYL_HYDROL_F1_1"/>
    <property type="match status" value="1"/>
</dbReference>
<feature type="binding site" evidence="10">
    <location>
        <position position="296"/>
    </location>
    <ligand>
        <name>substrate</name>
    </ligand>
</feature>
<keyword evidence="14" id="KW-1185">Reference proteome</keyword>
<evidence type="ECO:0000256" key="2">
    <source>
        <dbReference type="ARBA" id="ARBA00010838"/>
    </source>
</evidence>
<evidence type="ECO:0000256" key="10">
    <source>
        <dbReference type="PIRSR" id="PIRSR617736-2"/>
    </source>
</evidence>
<dbReference type="EMBL" id="QUSW01000005">
    <property type="protein sequence ID" value="RQP23099.1"/>
    <property type="molecule type" value="Genomic_DNA"/>
</dbReference>
<evidence type="ECO:0000256" key="7">
    <source>
        <dbReference type="ARBA" id="ARBA00023295"/>
    </source>
</evidence>
<accession>A0A3N7JPX5</accession>
<evidence type="ECO:0000256" key="8">
    <source>
        <dbReference type="ARBA" id="ARBA00023326"/>
    </source>
</evidence>
<evidence type="ECO:0000256" key="1">
    <source>
        <dbReference type="ARBA" id="ARBA00000448"/>
    </source>
</evidence>
<comment type="similarity">
    <text evidence="2 12">Belongs to the glycosyl hydrolase 1 family.</text>
</comment>
<dbReference type="EC" id="3.2.1.21" evidence="3 12"/>
<keyword evidence="6" id="KW-0119">Carbohydrate metabolism</keyword>
<proteinExistence type="inferred from homology"/>
<evidence type="ECO:0000256" key="5">
    <source>
        <dbReference type="ARBA" id="ARBA00023001"/>
    </source>
</evidence>
<sequence>MLTKNMNFPAHFVWGAATSAFQIEGAAFDDGRAPSIWDTFCRTEGAIQDASNGDVACDHYHRLEEDLDLMKSLGLQAYRFSMSWSRVRPDGHTAWNEKGLDFYDRLIDGLLSRGIAPYMTLYHWDLPQALQDKGGWASRDTVQHFVEYAVAMAERYADRVASIATFNEPWIVATLGHELGIFAPGVKDRRVAAQVSHHLLLAHGQAVRAMRAAGATLPLGIVLNQGPVFPASDSDGDRAKALHDDGHLIRWYMDPLFRGSYPADIIAHLGADAPQVQPGDMEVIATPIDFLGLNYYTRSIVGVEPREHGPEVEVTDMGWEVYPTGLTELLVRLQADYSPPPIYITENGAAYPDGPDADGHVHDTRRSEYLRRHIGAVLDAIDAGVDVRGYFVWSLFDNFEWAFGYSKRFGIVWVDYDTQQRIPKDSAFWYRDFVAGQMARQAANTP</sequence>
<feature type="binding site" evidence="10">
    <location>
        <begin position="400"/>
        <end position="401"/>
    </location>
    <ligand>
        <name>substrate</name>
    </ligand>
</feature>
<dbReference type="FunFam" id="3.20.20.80:FF:000004">
    <property type="entry name" value="Beta-glucosidase 6-phospho-beta-glucosidase"/>
    <property type="match status" value="1"/>
</dbReference>
<comment type="catalytic activity">
    <reaction evidence="1 12">
        <text>Hydrolysis of terminal, non-reducing beta-D-glucosyl residues with release of beta-D-glucose.</text>
        <dbReference type="EC" id="3.2.1.21"/>
    </reaction>
</comment>
<evidence type="ECO:0000256" key="6">
    <source>
        <dbReference type="ARBA" id="ARBA00023277"/>
    </source>
</evidence>
<dbReference type="GO" id="GO:0008422">
    <property type="term" value="F:beta-glucosidase activity"/>
    <property type="evidence" value="ECO:0007669"/>
    <property type="project" value="UniProtKB-EC"/>
</dbReference>
<evidence type="ECO:0000256" key="9">
    <source>
        <dbReference type="PIRSR" id="PIRSR617736-1"/>
    </source>
</evidence>
<dbReference type="OrthoDB" id="9765195at2"/>
<dbReference type="GO" id="GO:0030245">
    <property type="term" value="P:cellulose catabolic process"/>
    <property type="evidence" value="ECO:0007669"/>
    <property type="project" value="UniProtKB-KW"/>
</dbReference>
<dbReference type="InterPro" id="IPR001360">
    <property type="entry name" value="Glyco_hydro_1"/>
</dbReference>
<dbReference type="InterPro" id="IPR033132">
    <property type="entry name" value="GH_1_N_CS"/>
</dbReference>
<feature type="binding site" evidence="10">
    <location>
        <position position="22"/>
    </location>
    <ligand>
        <name>substrate</name>
    </ligand>
</feature>
<dbReference type="InterPro" id="IPR018120">
    <property type="entry name" value="Glyco_hydro_1_AS"/>
</dbReference>
<keyword evidence="8" id="KW-0624">Polysaccharide degradation</keyword>
<evidence type="ECO:0000313" key="14">
    <source>
        <dbReference type="Proteomes" id="UP000267464"/>
    </source>
</evidence>
<evidence type="ECO:0000256" key="4">
    <source>
        <dbReference type="ARBA" id="ARBA00022801"/>
    </source>
</evidence>
<dbReference type="InterPro" id="IPR017853">
    <property type="entry name" value="GH"/>
</dbReference>
<protein>
    <recommendedName>
        <fullName evidence="3 12">Beta-glucosidase</fullName>
        <ecNumber evidence="3 12">3.2.1.21</ecNumber>
    </recommendedName>
</protein>
<dbReference type="InterPro" id="IPR017736">
    <property type="entry name" value="Glyco_hydro_1_beta-glucosidase"/>
</dbReference>
<evidence type="ECO:0000256" key="11">
    <source>
        <dbReference type="PROSITE-ProRule" id="PRU10055"/>
    </source>
</evidence>
<gene>
    <name evidence="13" type="ORF">DZC73_18430</name>
</gene>
<dbReference type="PANTHER" id="PTHR10353:SF36">
    <property type="entry name" value="LP05116P"/>
    <property type="match status" value="1"/>
</dbReference>
<dbReference type="AlphaFoldDB" id="A0A3N7JPX5"/>
<dbReference type="Pfam" id="PF00232">
    <property type="entry name" value="Glyco_hydro_1"/>
    <property type="match status" value="1"/>
</dbReference>
<evidence type="ECO:0000313" key="13">
    <source>
        <dbReference type="EMBL" id="RQP23099.1"/>
    </source>
</evidence>
<comment type="caution">
    <text evidence="13">The sequence shown here is derived from an EMBL/GenBank/DDBJ whole genome shotgun (WGS) entry which is preliminary data.</text>
</comment>
<feature type="active site" description="Proton donor" evidence="9">
    <location>
        <position position="168"/>
    </location>
</feature>
<keyword evidence="5" id="KW-0136">Cellulose degradation</keyword>
<reference evidence="13 14" key="2">
    <citation type="submission" date="2018-12" db="EMBL/GenBank/DDBJ databases">
        <title>Rhizobacter gummiphilus sp. nov., a rubber-degrading bacterium isolated from the soil of a botanical garden in Japan.</title>
        <authorList>
            <person name="Shunsuke S.S."/>
        </authorList>
    </citation>
    <scope>NUCLEOTIDE SEQUENCE [LARGE SCALE GENOMIC DNA]</scope>
    <source>
        <strain evidence="13 14">S-16</strain>
    </source>
</reference>
<dbReference type="PROSITE" id="PS00653">
    <property type="entry name" value="GLYCOSYL_HYDROL_F1_2"/>
    <property type="match status" value="1"/>
</dbReference>